<dbReference type="SUPFAM" id="SSF160240">
    <property type="entry name" value="Cation efflux protein cytoplasmic domain-like"/>
    <property type="match status" value="1"/>
</dbReference>
<dbReference type="NCBIfam" id="TIGR01297">
    <property type="entry name" value="CDF"/>
    <property type="match status" value="1"/>
</dbReference>
<name>A0ABW4VR71_9BACT</name>
<accession>A0ABW4VR71</accession>
<dbReference type="Pfam" id="PF16916">
    <property type="entry name" value="ZT_dimer"/>
    <property type="match status" value="1"/>
</dbReference>
<dbReference type="InterPro" id="IPR002524">
    <property type="entry name" value="Cation_efflux"/>
</dbReference>
<evidence type="ECO:0000256" key="6">
    <source>
        <dbReference type="ARBA" id="ARBA00023136"/>
    </source>
</evidence>
<dbReference type="SUPFAM" id="SSF161111">
    <property type="entry name" value="Cation efflux protein transmembrane domain-like"/>
    <property type="match status" value="1"/>
</dbReference>
<reference evidence="11" key="1">
    <citation type="journal article" date="2019" name="Int. J. Syst. Evol. Microbiol.">
        <title>The Global Catalogue of Microorganisms (GCM) 10K type strain sequencing project: providing services to taxonomists for standard genome sequencing and annotation.</title>
        <authorList>
            <consortium name="The Broad Institute Genomics Platform"/>
            <consortium name="The Broad Institute Genome Sequencing Center for Infectious Disease"/>
            <person name="Wu L."/>
            <person name="Ma J."/>
        </authorList>
    </citation>
    <scope>NUCLEOTIDE SEQUENCE [LARGE SCALE GENOMIC DNA]</scope>
    <source>
        <strain evidence="11">CGMCC 1.15180</strain>
    </source>
</reference>
<keyword evidence="11" id="KW-1185">Reference proteome</keyword>
<evidence type="ECO:0000256" key="5">
    <source>
        <dbReference type="ARBA" id="ARBA00022989"/>
    </source>
</evidence>
<dbReference type="RefSeq" id="WP_376886432.1">
    <property type="nucleotide sequence ID" value="NZ_JBHUHR010000031.1"/>
</dbReference>
<comment type="caution">
    <text evidence="10">The sequence shown here is derived from an EMBL/GenBank/DDBJ whole genome shotgun (WGS) entry which is preliminary data.</text>
</comment>
<dbReference type="InterPro" id="IPR027469">
    <property type="entry name" value="Cation_efflux_TMD_sf"/>
</dbReference>
<gene>
    <name evidence="10" type="ORF">ACFSKL_10710</name>
</gene>
<feature type="transmembrane region" description="Helical" evidence="7">
    <location>
        <begin position="113"/>
        <end position="132"/>
    </location>
</feature>
<feature type="domain" description="Cation efflux protein transmembrane" evidence="8">
    <location>
        <begin position="12"/>
        <end position="206"/>
    </location>
</feature>
<dbReference type="Proteomes" id="UP001597361">
    <property type="component" value="Unassembled WGS sequence"/>
</dbReference>
<keyword evidence="3" id="KW-0813">Transport</keyword>
<feature type="transmembrane region" description="Helical" evidence="7">
    <location>
        <begin position="181"/>
        <end position="198"/>
    </location>
</feature>
<feature type="transmembrane region" description="Helical" evidence="7">
    <location>
        <begin position="77"/>
        <end position="101"/>
    </location>
</feature>
<dbReference type="InterPro" id="IPR036837">
    <property type="entry name" value="Cation_efflux_CTD_sf"/>
</dbReference>
<keyword evidence="5 7" id="KW-1133">Transmembrane helix</keyword>
<evidence type="ECO:0000256" key="3">
    <source>
        <dbReference type="ARBA" id="ARBA00022448"/>
    </source>
</evidence>
<feature type="transmembrane region" description="Helical" evidence="7">
    <location>
        <begin position="12"/>
        <end position="33"/>
    </location>
</feature>
<evidence type="ECO:0000256" key="2">
    <source>
        <dbReference type="ARBA" id="ARBA00008114"/>
    </source>
</evidence>
<sequence>MIKVNREKSRWIIISFVVSVILLIVKFYSYYLTNSTAILTDALESIVNVVTASFASYSIYLSSIPKDDNHPYGHGKIEFFSAGIEGVLIMMAGLFIIYQAVYNFFFPHELEMLLEGMALIGFSGLANGFLGLKLKKEGKKLNSLTLVANGKHLITDTISSFVLIVGVAIIFFTGFYVLDSILSILFSFYIIYSGYFLVRKSVAGLMDETNPVAVSETVGVLNKERKDSWIDIHNMRVQQYGGDRHIDLHLTLPYYFDLREVHEEVEKVESALENEFSGVLEVFVHSDPCIPEKCCHYCQMKSCPVRQSEIRTKIHWTAGNMSKNQKHYHELADGQSS</sequence>
<dbReference type="InterPro" id="IPR058533">
    <property type="entry name" value="Cation_efflux_TM"/>
</dbReference>
<keyword evidence="4 7" id="KW-0812">Transmembrane</keyword>
<dbReference type="PANTHER" id="PTHR43840">
    <property type="entry name" value="MITOCHONDRIAL METAL TRANSPORTER 1-RELATED"/>
    <property type="match status" value="1"/>
</dbReference>
<protein>
    <submittedName>
        <fullName evidence="10">Cation diffusion facilitator family transporter</fullName>
    </submittedName>
</protein>
<keyword evidence="6 7" id="KW-0472">Membrane</keyword>
<dbReference type="PANTHER" id="PTHR43840:SF15">
    <property type="entry name" value="MITOCHONDRIAL METAL TRANSPORTER 1-RELATED"/>
    <property type="match status" value="1"/>
</dbReference>
<evidence type="ECO:0000256" key="1">
    <source>
        <dbReference type="ARBA" id="ARBA00004141"/>
    </source>
</evidence>
<dbReference type="InterPro" id="IPR050291">
    <property type="entry name" value="CDF_Transporter"/>
</dbReference>
<dbReference type="EMBL" id="JBHUHR010000031">
    <property type="protein sequence ID" value="MFD2035265.1"/>
    <property type="molecule type" value="Genomic_DNA"/>
</dbReference>
<comment type="similarity">
    <text evidence="2">Belongs to the cation diffusion facilitator (CDF) transporter (TC 2.A.4) family.</text>
</comment>
<feature type="domain" description="Cation efflux protein cytoplasmic" evidence="9">
    <location>
        <begin position="230"/>
        <end position="289"/>
    </location>
</feature>
<dbReference type="InterPro" id="IPR027470">
    <property type="entry name" value="Cation_efflux_CTD"/>
</dbReference>
<evidence type="ECO:0000313" key="11">
    <source>
        <dbReference type="Proteomes" id="UP001597361"/>
    </source>
</evidence>
<evidence type="ECO:0000256" key="7">
    <source>
        <dbReference type="SAM" id="Phobius"/>
    </source>
</evidence>
<evidence type="ECO:0000256" key="4">
    <source>
        <dbReference type="ARBA" id="ARBA00022692"/>
    </source>
</evidence>
<evidence type="ECO:0000313" key="10">
    <source>
        <dbReference type="EMBL" id="MFD2035265.1"/>
    </source>
</evidence>
<dbReference type="Gene3D" id="3.30.70.1350">
    <property type="entry name" value="Cation efflux protein, cytoplasmic domain"/>
    <property type="match status" value="1"/>
</dbReference>
<dbReference type="Pfam" id="PF01545">
    <property type="entry name" value="Cation_efflux"/>
    <property type="match status" value="1"/>
</dbReference>
<organism evidence="10 11">
    <name type="scientific">Belliella marina</name>
    <dbReference type="NCBI Taxonomy" id="1644146"/>
    <lineage>
        <taxon>Bacteria</taxon>
        <taxon>Pseudomonadati</taxon>
        <taxon>Bacteroidota</taxon>
        <taxon>Cytophagia</taxon>
        <taxon>Cytophagales</taxon>
        <taxon>Cyclobacteriaceae</taxon>
        <taxon>Belliella</taxon>
    </lineage>
</organism>
<feature type="transmembrane region" description="Helical" evidence="7">
    <location>
        <begin position="153"/>
        <end position="175"/>
    </location>
</feature>
<proteinExistence type="inferred from homology"/>
<dbReference type="Gene3D" id="1.20.1510.10">
    <property type="entry name" value="Cation efflux protein transmembrane domain"/>
    <property type="match status" value="1"/>
</dbReference>
<evidence type="ECO:0000259" key="8">
    <source>
        <dbReference type="Pfam" id="PF01545"/>
    </source>
</evidence>
<comment type="subcellular location">
    <subcellularLocation>
        <location evidence="1">Membrane</location>
        <topology evidence="1">Multi-pass membrane protein</topology>
    </subcellularLocation>
</comment>
<evidence type="ECO:0000259" key="9">
    <source>
        <dbReference type="Pfam" id="PF16916"/>
    </source>
</evidence>
<feature type="transmembrane region" description="Helical" evidence="7">
    <location>
        <begin position="45"/>
        <end position="65"/>
    </location>
</feature>